<sequence length="888" mass="99577">MYNTNIFENHKQNWLKEVLFLFLLLGLTTACKQQKEKYLDPTLPFEERAADLVSKMTLEEKVSQMQHAAPAIERLGIPEYNWWNECLHGVGRAGIATVFPQAIGMAAMWDDEEMYRIATAVSDEARAKHHDFARRGKRGIYQGLTFWTPNINIFRDPRWGRGMETYGEDPFLTGELAVDYIKGLQGDDDRYLKLVATSKHFLVHSGPEPDRHHFDARTSARDSLMTYTPHFKKTIQEAGVYSVMCAYNRYNGLPCCGSKPVENLLRNEWGFKGYIVSDCWAVADFYKKGHHEVVPTVEEAAAMAVKAGTDLNCGNSYPALVDAVKQGLVSEEEIDVLVKRLMEARLRLGMFDPPEMVPYTNIPYSVVDSKEHRELALIAARKSMVLLKNDNNTLPLDKNVKNVAVIGPNANNLDVLLANYNGYPSNPVTPLDGIRQKLPNANVQYALGCRHAEGFPYLLPVPSEYLFVDEELSQNGLKGEYFANINLQGDPLHVRIDKNVDFTWWTTPPFEDMQYDKFSVRWSGWLVPPVSGQYAIGGEGFSSYKVLLDDKVMAQWNDIHHPRAFYETIHLEKGKKYKVLIEYTQNNTEYPVMKFLWDVPGRNLKKEAIQIAAASDVVLMFMGLSPNLEGEEMPVNVPGFSGGDRVDIKLPQIQTDLVKAIMSLGKPVVLVLLNGSALAINWEAENVPAILEAWYPGQAGGTAIADVLFGDYNPAGRLPVTFYKSVTQLPPFEDYSMDGRTYQYFKGEALFPFGYGLSYTSFKYDNLVVPDKLEAGKEVTVHVDVTNTGNRDGDEVVQLYVSHPDVESAPIRSLQGFDRIALKAGETKTVSFTLKPEQLAVYQPQNGLVVPAGNLKLSVGGRQPNPEAIAKGYALEKLVYIEGDYIVP</sequence>
<dbReference type="GO" id="GO:0046556">
    <property type="term" value="F:alpha-L-arabinofuranosidase activity"/>
    <property type="evidence" value="ECO:0007669"/>
    <property type="project" value="TreeGrafter"/>
</dbReference>
<protein>
    <submittedName>
        <fullName evidence="5">Beta-glucosidase</fullName>
    </submittedName>
</protein>
<dbReference type="SUPFAM" id="SSF56988">
    <property type="entry name" value="Anthrax protective antigen"/>
    <property type="match status" value="1"/>
</dbReference>
<dbReference type="InterPro" id="IPR002772">
    <property type="entry name" value="Glyco_hydro_3_C"/>
</dbReference>
<dbReference type="InterPro" id="IPR001764">
    <property type="entry name" value="Glyco_hydro_3_N"/>
</dbReference>
<dbReference type="eggNOG" id="COG1472">
    <property type="taxonomic scope" value="Bacteria"/>
</dbReference>
<name>A0A1I1UDM6_9BACT</name>
<keyword evidence="6" id="KW-1185">Reference proteome</keyword>
<dbReference type="PANTHER" id="PTHR42721">
    <property type="entry name" value="SUGAR HYDROLASE-RELATED"/>
    <property type="match status" value="1"/>
</dbReference>
<dbReference type="Gene3D" id="3.40.50.1700">
    <property type="entry name" value="Glycoside hydrolase family 3 C-terminal domain"/>
    <property type="match status" value="2"/>
</dbReference>
<feature type="domain" description="PA14" evidence="4">
    <location>
        <begin position="472"/>
        <end position="613"/>
    </location>
</feature>
<reference evidence="5 6" key="1">
    <citation type="submission" date="2016-10" db="EMBL/GenBank/DDBJ databases">
        <authorList>
            <person name="de Groot N.N."/>
        </authorList>
    </citation>
    <scope>NUCLEOTIDE SEQUENCE [LARGE SCALE GENOMIC DNA]</scope>
    <source>
        <strain evidence="5 6">DSM 19012</strain>
    </source>
</reference>
<evidence type="ECO:0000256" key="1">
    <source>
        <dbReference type="ARBA" id="ARBA00005336"/>
    </source>
</evidence>
<dbReference type="Pfam" id="PF00933">
    <property type="entry name" value="Glyco_hydro_3"/>
    <property type="match status" value="1"/>
</dbReference>
<dbReference type="RefSeq" id="WP_157998103.1">
    <property type="nucleotide sequence ID" value="NZ_AFSL01000040.1"/>
</dbReference>
<dbReference type="GO" id="GO:0031222">
    <property type="term" value="P:arabinan catabolic process"/>
    <property type="evidence" value="ECO:0007669"/>
    <property type="project" value="TreeGrafter"/>
</dbReference>
<dbReference type="InterPro" id="IPR036962">
    <property type="entry name" value="Glyco_hydro_3_N_sf"/>
</dbReference>
<keyword evidence="2" id="KW-0732">Signal</keyword>
<dbReference type="InParanoid" id="A0A1I1UDM6"/>
<dbReference type="SMART" id="SM01217">
    <property type="entry name" value="Fn3_like"/>
    <property type="match status" value="1"/>
</dbReference>
<evidence type="ECO:0000256" key="2">
    <source>
        <dbReference type="ARBA" id="ARBA00022729"/>
    </source>
</evidence>
<dbReference type="SUPFAM" id="SSF51445">
    <property type="entry name" value="(Trans)glycosidases"/>
    <property type="match status" value="1"/>
</dbReference>
<dbReference type="InterPro" id="IPR013783">
    <property type="entry name" value="Ig-like_fold"/>
</dbReference>
<dbReference type="PRINTS" id="PR00133">
    <property type="entry name" value="GLHYDRLASE3"/>
</dbReference>
<dbReference type="InterPro" id="IPR026891">
    <property type="entry name" value="Fn3-like"/>
</dbReference>
<dbReference type="STRING" id="385682.SAMN05444380_10139"/>
<dbReference type="AlphaFoldDB" id="A0A1I1UDM6"/>
<dbReference type="InterPro" id="IPR017853">
    <property type="entry name" value="GH"/>
</dbReference>
<dbReference type="Pfam" id="PF07691">
    <property type="entry name" value="PA14"/>
    <property type="match status" value="1"/>
</dbReference>
<dbReference type="SUPFAM" id="SSF52279">
    <property type="entry name" value="Beta-D-glucan exohydrolase, C-terminal domain"/>
    <property type="match status" value="1"/>
</dbReference>
<dbReference type="Pfam" id="PF14310">
    <property type="entry name" value="Fn3-like"/>
    <property type="match status" value="1"/>
</dbReference>
<dbReference type="GO" id="GO:0045493">
    <property type="term" value="P:xylan catabolic process"/>
    <property type="evidence" value="ECO:0007669"/>
    <property type="project" value="InterPro"/>
</dbReference>
<dbReference type="OrthoDB" id="9805821at2"/>
<dbReference type="Gene3D" id="2.60.40.10">
    <property type="entry name" value="Immunoglobulins"/>
    <property type="match status" value="1"/>
</dbReference>
<keyword evidence="3" id="KW-0378">Hydrolase</keyword>
<gene>
    <name evidence="5" type="ORF">SAMN05444380_10139</name>
</gene>
<evidence type="ECO:0000259" key="4">
    <source>
        <dbReference type="PROSITE" id="PS51820"/>
    </source>
</evidence>
<dbReference type="Proteomes" id="UP000181976">
    <property type="component" value="Unassembled WGS sequence"/>
</dbReference>
<organism evidence="5 6">
    <name type="scientific">Thermophagus xiamenensis</name>
    <dbReference type="NCBI Taxonomy" id="385682"/>
    <lineage>
        <taxon>Bacteria</taxon>
        <taxon>Pseudomonadati</taxon>
        <taxon>Bacteroidota</taxon>
        <taxon>Bacteroidia</taxon>
        <taxon>Marinilabiliales</taxon>
        <taxon>Marinilabiliaceae</taxon>
        <taxon>Thermophagus</taxon>
    </lineage>
</organism>
<dbReference type="Pfam" id="PF01915">
    <property type="entry name" value="Glyco_hydro_3_C"/>
    <property type="match status" value="1"/>
</dbReference>
<dbReference type="InterPro" id="IPR036881">
    <property type="entry name" value="Glyco_hydro_3_C_sf"/>
</dbReference>
<accession>A0A1I1UDM6</accession>
<comment type="similarity">
    <text evidence="1">Belongs to the glycosyl hydrolase 3 family.</text>
</comment>
<dbReference type="SMART" id="SM00758">
    <property type="entry name" value="PA14"/>
    <property type="match status" value="1"/>
</dbReference>
<dbReference type="EMBL" id="FONA01000001">
    <property type="protein sequence ID" value="SFD68931.1"/>
    <property type="molecule type" value="Genomic_DNA"/>
</dbReference>
<dbReference type="InterPro" id="IPR044993">
    <property type="entry name" value="BXL"/>
</dbReference>
<evidence type="ECO:0000313" key="5">
    <source>
        <dbReference type="EMBL" id="SFD68931.1"/>
    </source>
</evidence>
<proteinExistence type="inferred from homology"/>
<dbReference type="InterPro" id="IPR037524">
    <property type="entry name" value="PA14/GLEYA"/>
</dbReference>
<dbReference type="InterPro" id="IPR011658">
    <property type="entry name" value="PA14_dom"/>
</dbReference>
<dbReference type="PANTHER" id="PTHR42721:SF3">
    <property type="entry name" value="BETA-D-XYLOSIDASE 5-RELATED"/>
    <property type="match status" value="1"/>
</dbReference>
<dbReference type="GO" id="GO:0009044">
    <property type="term" value="F:xylan 1,4-beta-xylosidase activity"/>
    <property type="evidence" value="ECO:0007669"/>
    <property type="project" value="InterPro"/>
</dbReference>
<evidence type="ECO:0000313" key="6">
    <source>
        <dbReference type="Proteomes" id="UP000181976"/>
    </source>
</evidence>
<dbReference type="Gene3D" id="3.20.20.300">
    <property type="entry name" value="Glycoside hydrolase, family 3, N-terminal domain"/>
    <property type="match status" value="1"/>
</dbReference>
<evidence type="ECO:0000256" key="3">
    <source>
        <dbReference type="ARBA" id="ARBA00022801"/>
    </source>
</evidence>
<dbReference type="PROSITE" id="PS51820">
    <property type="entry name" value="PA14"/>
    <property type="match status" value="1"/>
</dbReference>